<dbReference type="PROSITE" id="PS01186">
    <property type="entry name" value="EGF_2"/>
    <property type="match status" value="4"/>
</dbReference>
<dbReference type="SMART" id="SM00179">
    <property type="entry name" value="EGF_CA"/>
    <property type="match status" value="6"/>
</dbReference>
<feature type="domain" description="EGF-like" evidence="13">
    <location>
        <begin position="660"/>
        <end position="696"/>
    </location>
</feature>
<dbReference type="InterPro" id="IPR000742">
    <property type="entry name" value="EGF"/>
</dbReference>
<dbReference type="Pfam" id="PF00008">
    <property type="entry name" value="EGF"/>
    <property type="match status" value="3"/>
</dbReference>
<feature type="domain" description="EGF-like" evidence="13">
    <location>
        <begin position="503"/>
        <end position="547"/>
    </location>
</feature>
<feature type="disulfide bond" evidence="11">
    <location>
        <begin position="430"/>
        <end position="447"/>
    </location>
</feature>
<feature type="region of interest" description="Disordered" evidence="12">
    <location>
        <begin position="83"/>
        <end position="121"/>
    </location>
</feature>
<comment type="caution">
    <text evidence="11">Lacks conserved residue(s) required for the propagation of feature annotation.</text>
</comment>
<dbReference type="PROSITE" id="PS00022">
    <property type="entry name" value="EGF_1"/>
    <property type="match status" value="6"/>
</dbReference>
<organism evidence="14 15">
    <name type="scientific">Varroa destructor</name>
    <name type="common">Honeybee mite</name>
    <dbReference type="NCBI Taxonomy" id="109461"/>
    <lineage>
        <taxon>Eukaryota</taxon>
        <taxon>Metazoa</taxon>
        <taxon>Ecdysozoa</taxon>
        <taxon>Arthropoda</taxon>
        <taxon>Chelicerata</taxon>
        <taxon>Arachnida</taxon>
        <taxon>Acari</taxon>
        <taxon>Parasitiformes</taxon>
        <taxon>Mesostigmata</taxon>
        <taxon>Gamasina</taxon>
        <taxon>Dermanyssoidea</taxon>
        <taxon>Varroidae</taxon>
        <taxon>Varroa</taxon>
    </lineage>
</organism>
<keyword evidence="6" id="KW-0732">Signal</keyword>
<evidence type="ECO:0000256" key="8">
    <source>
        <dbReference type="ARBA" id="ARBA00022837"/>
    </source>
</evidence>
<feature type="compositionally biased region" description="Polar residues" evidence="12">
    <location>
        <begin position="94"/>
        <end position="113"/>
    </location>
</feature>
<feature type="disulfide bond" evidence="11">
    <location>
        <begin position="686"/>
        <end position="695"/>
    </location>
</feature>
<comment type="subcellular location">
    <subcellularLocation>
        <location evidence="1">Cytoplasm</location>
    </subcellularLocation>
    <subcellularLocation>
        <location evidence="2">Secreted</location>
    </subcellularLocation>
</comment>
<dbReference type="FunFam" id="2.10.25.10:FF:000279">
    <property type="entry name" value="Neurogenic locus notch 1"/>
    <property type="match status" value="1"/>
</dbReference>
<keyword evidence="7" id="KW-0677">Repeat</keyword>
<dbReference type="InParanoid" id="A0A7M7KVS7"/>
<dbReference type="RefSeq" id="XP_022671607.1">
    <property type="nucleotide sequence ID" value="XM_022815872.1"/>
</dbReference>
<dbReference type="PROSITE" id="PS50026">
    <property type="entry name" value="EGF_3"/>
    <property type="match status" value="7"/>
</dbReference>
<feature type="disulfide bond" evidence="11">
    <location>
        <begin position="574"/>
        <end position="583"/>
    </location>
</feature>
<dbReference type="Gene3D" id="2.10.25.10">
    <property type="entry name" value="Laminin"/>
    <property type="match status" value="6"/>
</dbReference>
<feature type="region of interest" description="Disordered" evidence="12">
    <location>
        <begin position="212"/>
        <end position="236"/>
    </location>
</feature>
<feature type="disulfide bond" evidence="11">
    <location>
        <begin position="553"/>
        <end position="563"/>
    </location>
</feature>
<evidence type="ECO:0000256" key="11">
    <source>
        <dbReference type="PROSITE-ProRule" id="PRU00076"/>
    </source>
</evidence>
<proteinExistence type="predicted"/>
<dbReference type="GO" id="GO:0005576">
    <property type="term" value="C:extracellular region"/>
    <property type="evidence" value="ECO:0007669"/>
    <property type="project" value="UniProtKB-SubCell"/>
</dbReference>
<feature type="domain" description="EGF-like" evidence="13">
    <location>
        <begin position="586"/>
        <end position="622"/>
    </location>
</feature>
<feature type="domain" description="EGF-like" evidence="13">
    <location>
        <begin position="624"/>
        <end position="656"/>
    </location>
</feature>
<dbReference type="OrthoDB" id="283575at2759"/>
<dbReference type="PROSITE" id="PS00010">
    <property type="entry name" value="ASX_HYDROXYL"/>
    <property type="match status" value="3"/>
</dbReference>
<dbReference type="PANTHER" id="PTHR24049:SF35">
    <property type="entry name" value="EGF-LIKE DOMAIN-CONTAINING PROTEIN"/>
    <property type="match status" value="1"/>
</dbReference>
<feature type="domain" description="EGF-like" evidence="13">
    <location>
        <begin position="549"/>
        <end position="584"/>
    </location>
</feature>
<dbReference type="Proteomes" id="UP000594260">
    <property type="component" value="Unplaced"/>
</dbReference>
<dbReference type="AlphaFoldDB" id="A0A7M7KVS7"/>
<evidence type="ECO:0000256" key="9">
    <source>
        <dbReference type="ARBA" id="ARBA00023157"/>
    </source>
</evidence>
<dbReference type="KEGG" id="vde:111254723"/>
<dbReference type="EnsemblMetazoa" id="XM_022815872">
    <property type="protein sequence ID" value="XP_022671607"/>
    <property type="gene ID" value="LOC111254723"/>
</dbReference>
<dbReference type="PANTHER" id="PTHR24049">
    <property type="entry name" value="CRUMBS FAMILY MEMBER"/>
    <property type="match status" value="1"/>
</dbReference>
<sequence length="894" mass="96551">MWLFRGLDMRQFMSSVVLVAACLLAMSCAMITAGRIDGSVLLTNPTSAPVPETEAVAAAAERSYVNTEKLVQQSARQIEEVVEQSEGRSDFKISPSSLQSQLDSTHTEAPTTTLEKDNTRVAEGGTAAGAGVLSTTSSTSSINPVIQTTTEATKPMKDKISMYAKKASKFSEKKTLFTKKAVTDKEDKLVITTAATAEISSAAGVTTVGSAHLTSDDSHVSPKTTGPDSSAARSSTTTDSMIATTIMVMPNSSTISTLHVENKQLLVTNEDDDEVGPGCTSKIRLSAGFKLWRSKDKNKLNLTLATDNLSCSISSGLSVSSNTTSHLVLDAQVGDQIRLFVDELDEGTVVTLHRSEEEALTECVEPPHGSIVWNATRAEQFVIQANLLTQSGLQFFAVAVQSSSVLRVWHIRISVYDSECESRRDSEDLCSERGVCALAPGEGTYTCHCCPGVKGRTCDELDACSTSPCRNNGFCVDISEGLHGSLYQCLCPHAFRGANCEQNADFCEMHHPCKNNATCTSTPANASTGLPEYTCQCQKGFEGPNCEVNIDECESKPCVHGMCEDGVGEFKCYCLPGYGGELCEFEYDECDSSPCVNNGACEDLIAGYKCHCGPGYTGRRCEIKVDLCEPNPCAAPATCIDRGNNYTCVCRGSGCATRDELDPCYPNPCQHGGSCWPSMDTFYCSCPPGFAGDNCEEIAYPQAIAERRVYNPDDNRRPSSERLHTIYVACATLAGACALVAIAVTVCQCRLGRLSSPDHLTADCERLKDDGASGHLRWRCCYRTAAKRIPVAVLLHSLSLRCSSSSALRRLKSLATFGCLAELVAYEDPLFPETSSAFLGNASRLQHLIGDQCIHSKHFQHQQSLQQRIYSSDMPIDSMRTPLLFPEPADHGHY</sequence>
<dbReference type="PROSITE" id="PS01187">
    <property type="entry name" value="EGF_CA"/>
    <property type="match status" value="1"/>
</dbReference>
<dbReference type="SUPFAM" id="SSF57196">
    <property type="entry name" value="EGF/Laminin"/>
    <property type="match status" value="6"/>
</dbReference>
<feature type="domain" description="EGF-like" evidence="13">
    <location>
        <begin position="416"/>
        <end position="459"/>
    </location>
</feature>
<feature type="disulfide bond" evidence="11">
    <location>
        <begin position="491"/>
        <end position="500"/>
    </location>
</feature>
<keyword evidence="4" id="KW-0964">Secreted</keyword>
<dbReference type="InterPro" id="IPR000152">
    <property type="entry name" value="EGF-type_Asp/Asn_hydroxyl_site"/>
</dbReference>
<keyword evidence="9 11" id="KW-1015">Disulfide bond</keyword>
<keyword evidence="8" id="KW-0106">Calcium</keyword>
<keyword evidence="3" id="KW-0963">Cytoplasm</keyword>
<evidence type="ECO:0000256" key="3">
    <source>
        <dbReference type="ARBA" id="ARBA00022490"/>
    </source>
</evidence>
<dbReference type="FunFam" id="2.10.25.10:FF:000425">
    <property type="entry name" value="Eyes shut homolog"/>
    <property type="match status" value="1"/>
</dbReference>
<feature type="disulfide bond" evidence="11">
    <location>
        <begin position="449"/>
        <end position="458"/>
    </location>
</feature>
<dbReference type="CDD" id="cd00054">
    <property type="entry name" value="EGF_CA"/>
    <property type="match status" value="5"/>
</dbReference>
<evidence type="ECO:0000256" key="2">
    <source>
        <dbReference type="ARBA" id="ARBA00004613"/>
    </source>
</evidence>
<evidence type="ECO:0000256" key="12">
    <source>
        <dbReference type="SAM" id="MobiDB-lite"/>
    </source>
</evidence>
<dbReference type="PROSITE" id="PS51257">
    <property type="entry name" value="PROKAR_LIPOPROTEIN"/>
    <property type="match status" value="1"/>
</dbReference>
<evidence type="ECO:0000256" key="5">
    <source>
        <dbReference type="ARBA" id="ARBA00022536"/>
    </source>
</evidence>
<dbReference type="GO" id="GO:0005509">
    <property type="term" value="F:calcium ion binding"/>
    <property type="evidence" value="ECO:0007669"/>
    <property type="project" value="InterPro"/>
</dbReference>
<evidence type="ECO:0000256" key="7">
    <source>
        <dbReference type="ARBA" id="ARBA00022737"/>
    </source>
</evidence>
<keyword evidence="5 11" id="KW-0245">EGF-like domain</keyword>
<evidence type="ECO:0000259" key="13">
    <source>
        <dbReference type="PROSITE" id="PS50026"/>
    </source>
</evidence>
<evidence type="ECO:0000256" key="10">
    <source>
        <dbReference type="ARBA" id="ARBA00023180"/>
    </source>
</evidence>
<dbReference type="InterPro" id="IPR051022">
    <property type="entry name" value="Notch_Cell-Fate_Det"/>
</dbReference>
<dbReference type="InterPro" id="IPR018097">
    <property type="entry name" value="EGF_Ca-bd_CS"/>
</dbReference>
<protein>
    <recommendedName>
        <fullName evidence="13">EGF-like domain-containing protein</fullName>
    </recommendedName>
</protein>
<dbReference type="GO" id="GO:0005737">
    <property type="term" value="C:cytoplasm"/>
    <property type="evidence" value="ECO:0007669"/>
    <property type="project" value="UniProtKB-SubCell"/>
</dbReference>
<name>A0A7M7KVS7_VARDE</name>
<keyword evidence="15" id="KW-1185">Reference proteome</keyword>
<feature type="domain" description="EGF-like" evidence="13">
    <location>
        <begin position="460"/>
        <end position="501"/>
    </location>
</feature>
<feature type="disulfide bond" evidence="11">
    <location>
        <begin position="537"/>
        <end position="546"/>
    </location>
</feature>
<dbReference type="OMA" id="SSTTMCI"/>
<evidence type="ECO:0000313" key="14">
    <source>
        <dbReference type="EnsemblMetazoa" id="XP_022671607"/>
    </source>
</evidence>
<feature type="disulfide bond" evidence="11">
    <location>
        <begin position="612"/>
        <end position="621"/>
    </location>
</feature>
<evidence type="ECO:0000256" key="4">
    <source>
        <dbReference type="ARBA" id="ARBA00022525"/>
    </source>
</evidence>
<dbReference type="GeneID" id="111254723"/>
<dbReference type="SMART" id="SM00181">
    <property type="entry name" value="EGF"/>
    <property type="match status" value="7"/>
</dbReference>
<reference evidence="14" key="1">
    <citation type="submission" date="2021-01" db="UniProtKB">
        <authorList>
            <consortium name="EnsemblMetazoa"/>
        </authorList>
    </citation>
    <scope>IDENTIFICATION</scope>
</reference>
<keyword evidence="10" id="KW-0325">Glycoprotein</keyword>
<evidence type="ECO:0000313" key="15">
    <source>
        <dbReference type="Proteomes" id="UP000594260"/>
    </source>
</evidence>
<evidence type="ECO:0000256" key="6">
    <source>
        <dbReference type="ARBA" id="ARBA00022729"/>
    </source>
</evidence>
<evidence type="ECO:0000256" key="1">
    <source>
        <dbReference type="ARBA" id="ARBA00004496"/>
    </source>
</evidence>
<dbReference type="InterPro" id="IPR001881">
    <property type="entry name" value="EGF-like_Ca-bd_dom"/>
</dbReference>
<dbReference type="FunFam" id="2.10.25.10:FF:000143">
    <property type="entry name" value="Protein crumbs 1"/>
    <property type="match status" value="1"/>
</dbReference>
<accession>A0A7M7KVS7</accession>